<evidence type="ECO:0000256" key="2">
    <source>
        <dbReference type="ARBA" id="ARBA00004370"/>
    </source>
</evidence>
<evidence type="ECO:0000256" key="3">
    <source>
        <dbReference type="ARBA" id="ARBA00022528"/>
    </source>
</evidence>
<protein>
    <recommendedName>
        <fullName evidence="12">Rhodanese domain-containing protein</fullName>
    </recommendedName>
</protein>
<evidence type="ECO:0000256" key="4">
    <source>
        <dbReference type="ARBA" id="ARBA00022640"/>
    </source>
</evidence>
<comment type="caution">
    <text evidence="10">The sequence shown here is derived from an EMBL/GenBank/DDBJ whole genome shotgun (WGS) entry which is preliminary data.</text>
</comment>
<dbReference type="GO" id="GO:0009535">
    <property type="term" value="C:chloroplast thylakoid membrane"/>
    <property type="evidence" value="ECO:0007669"/>
    <property type="project" value="UniProtKB-ARBA"/>
</dbReference>
<reference evidence="10 11" key="1">
    <citation type="journal article" date="2021" name="Plant Biotechnol. J.">
        <title>Multi-omics assisted identification of the key and species-specific regulatory components of drought-tolerant mechanisms in Gossypium stocksii.</title>
        <authorList>
            <person name="Yu D."/>
            <person name="Ke L."/>
            <person name="Zhang D."/>
            <person name="Wu Y."/>
            <person name="Sun Y."/>
            <person name="Mei J."/>
            <person name="Sun J."/>
            <person name="Sun Y."/>
        </authorList>
    </citation>
    <scope>NUCLEOTIDE SEQUENCE [LARGE SCALE GENOMIC DNA]</scope>
    <source>
        <strain evidence="11">cv. E1</strain>
        <tissue evidence="10">Leaf</tissue>
    </source>
</reference>
<evidence type="ECO:0000313" key="10">
    <source>
        <dbReference type="EMBL" id="KAH1107009.1"/>
    </source>
</evidence>
<keyword evidence="7" id="KW-1133">Transmembrane helix</keyword>
<feature type="compositionally biased region" description="Polar residues" evidence="9">
    <location>
        <begin position="494"/>
        <end position="505"/>
    </location>
</feature>
<keyword evidence="11" id="KW-1185">Reference proteome</keyword>
<feature type="region of interest" description="Disordered" evidence="9">
    <location>
        <begin position="427"/>
        <end position="532"/>
    </location>
</feature>
<evidence type="ECO:0000313" key="11">
    <source>
        <dbReference type="Proteomes" id="UP000828251"/>
    </source>
</evidence>
<keyword evidence="5" id="KW-0812">Transmembrane</keyword>
<keyword evidence="8" id="KW-0472">Membrane</keyword>
<dbReference type="PANTHER" id="PTHR47377">
    <property type="entry name" value="RHODANESE-LIKE DOMAIN-CONTAINING PROTEIN 4, CHLOROPLASTIC"/>
    <property type="match status" value="1"/>
</dbReference>
<dbReference type="FunFam" id="3.40.250.10:FF:000044">
    <property type="entry name" value="Rhodanese-like domain-containing protein 4, chloroplastic"/>
    <property type="match status" value="1"/>
</dbReference>
<feature type="compositionally biased region" description="Pro residues" evidence="9">
    <location>
        <begin position="511"/>
        <end position="532"/>
    </location>
</feature>
<keyword evidence="6" id="KW-0809">Transit peptide</keyword>
<organism evidence="10 11">
    <name type="scientific">Gossypium stocksii</name>
    <dbReference type="NCBI Taxonomy" id="47602"/>
    <lineage>
        <taxon>Eukaryota</taxon>
        <taxon>Viridiplantae</taxon>
        <taxon>Streptophyta</taxon>
        <taxon>Embryophyta</taxon>
        <taxon>Tracheophyta</taxon>
        <taxon>Spermatophyta</taxon>
        <taxon>Magnoliopsida</taxon>
        <taxon>eudicotyledons</taxon>
        <taxon>Gunneridae</taxon>
        <taxon>Pentapetalae</taxon>
        <taxon>rosids</taxon>
        <taxon>malvids</taxon>
        <taxon>Malvales</taxon>
        <taxon>Malvaceae</taxon>
        <taxon>Malvoideae</taxon>
        <taxon>Gossypium</taxon>
    </lineage>
</organism>
<accession>A0A9D4ACD3</accession>
<dbReference type="OrthoDB" id="1927399at2759"/>
<comment type="subcellular location">
    <subcellularLocation>
        <location evidence="2">Membrane</location>
    </subcellularLocation>
    <subcellularLocation>
        <location evidence="1">Plastid</location>
        <location evidence="1">Chloroplast</location>
    </subcellularLocation>
</comment>
<dbReference type="InterPro" id="IPR036873">
    <property type="entry name" value="Rhodanese-like_dom_sf"/>
</dbReference>
<dbReference type="AlphaFoldDB" id="A0A9D4ACD3"/>
<evidence type="ECO:0000256" key="8">
    <source>
        <dbReference type="ARBA" id="ARBA00023136"/>
    </source>
</evidence>
<name>A0A9D4ACD3_9ROSI</name>
<feature type="compositionally biased region" description="Pro residues" evidence="9">
    <location>
        <begin position="457"/>
        <end position="466"/>
    </location>
</feature>
<gene>
    <name evidence="10" type="ORF">J1N35_010777</name>
</gene>
<dbReference type="Gene3D" id="3.40.250.10">
    <property type="entry name" value="Rhodanese-like domain"/>
    <property type="match status" value="1"/>
</dbReference>
<dbReference type="Proteomes" id="UP000828251">
    <property type="component" value="Unassembled WGS sequence"/>
</dbReference>
<evidence type="ECO:0000256" key="1">
    <source>
        <dbReference type="ARBA" id="ARBA00004229"/>
    </source>
</evidence>
<keyword evidence="4" id="KW-0934">Plastid</keyword>
<dbReference type="InterPro" id="IPR044240">
    <property type="entry name" value="STR4-like"/>
</dbReference>
<dbReference type="PANTHER" id="PTHR47377:SF1">
    <property type="entry name" value="RHODANESE-LIKE DOMAIN-CONTAINING PROTEIN 4, CHLOROPLASTIC"/>
    <property type="match status" value="1"/>
</dbReference>
<evidence type="ECO:0000256" key="9">
    <source>
        <dbReference type="SAM" id="MobiDB-lite"/>
    </source>
</evidence>
<dbReference type="SUPFAM" id="SSF52821">
    <property type="entry name" value="Rhodanese/Cell cycle control phosphatase"/>
    <property type="match status" value="1"/>
</dbReference>
<evidence type="ECO:0000256" key="5">
    <source>
        <dbReference type="ARBA" id="ARBA00022692"/>
    </source>
</evidence>
<proteinExistence type="predicted"/>
<evidence type="ECO:0000256" key="6">
    <source>
        <dbReference type="ARBA" id="ARBA00022946"/>
    </source>
</evidence>
<dbReference type="EMBL" id="JAIQCV010000004">
    <property type="protein sequence ID" value="KAH1107009.1"/>
    <property type="molecule type" value="Genomic_DNA"/>
</dbReference>
<keyword evidence="3" id="KW-0150">Chloroplast</keyword>
<evidence type="ECO:0008006" key="12">
    <source>
        <dbReference type="Google" id="ProtNLM"/>
    </source>
</evidence>
<sequence length="532" mass="56514">MQMRTLNAATPSLTPLSVLSETRTETRKAPFLPIASPLKLPNSPAFIKTQPALHQCLSRTLHGGLLLLSSLLPNGFAKALSYEEALQQTTGSSSSVDFDPNGILDTVVSFATENPTVVAGGTVALAVPLILSQLLKNPKPWGVESARSAYAKLGDDATAQLLDIRPLKESRDVGSPDIKGFGKKPVSIAYNGEDKPGFLTKLSLKFKEPENTTLFIIDKFDGNSELVAELVTANGFKAAYAVKDGAEGPRGWVNSGLPWIQPKQRLDLSNLTEAFAEAFGEGSDGLSVTVGIAAAAGLGLLAFSEVRFLSPFGTVPLIIYIHTQLETTQIVGLPYLLQIETILQLLGSAAIVQLVSKKFLYAENRKQTLKQVGEFLNTKVAPKELVDDVKQIGAALLPTTTTSKALPAPTEAKPESKVKTVAEALPQTNSVPETVPKADGITGFSRPLSPYASYPDLKPPTSPTPSQPATSKAILLPPEAKPEQKVEAAAETPSLINSVPKTDGNSGYPKPLSPYPLYPDLKPPTSPTPSQP</sequence>
<evidence type="ECO:0000256" key="7">
    <source>
        <dbReference type="ARBA" id="ARBA00022989"/>
    </source>
</evidence>